<feature type="compositionally biased region" description="Basic and acidic residues" evidence="1">
    <location>
        <begin position="236"/>
        <end position="248"/>
    </location>
</feature>
<dbReference type="VEuPathDB" id="FungiDB:PV09_02061"/>
<dbReference type="GeneID" id="27310034"/>
<evidence type="ECO:0000256" key="1">
    <source>
        <dbReference type="SAM" id="MobiDB-lite"/>
    </source>
</evidence>
<evidence type="ECO:0000313" key="3">
    <source>
        <dbReference type="Proteomes" id="UP000053259"/>
    </source>
</evidence>
<dbReference type="EMBL" id="KN847533">
    <property type="protein sequence ID" value="KIW07195.1"/>
    <property type="molecule type" value="Genomic_DNA"/>
</dbReference>
<dbReference type="OrthoDB" id="425602at2759"/>
<feature type="region of interest" description="Disordered" evidence="1">
    <location>
        <begin position="76"/>
        <end position="137"/>
    </location>
</feature>
<dbReference type="InParanoid" id="A0A0D2AKX6"/>
<accession>A0A0D2AKX6</accession>
<evidence type="ECO:0000313" key="2">
    <source>
        <dbReference type="EMBL" id="KIW07195.1"/>
    </source>
</evidence>
<dbReference type="STRING" id="253628.A0A0D2AKX6"/>
<feature type="region of interest" description="Disordered" evidence="1">
    <location>
        <begin position="226"/>
        <end position="259"/>
    </location>
</feature>
<reference evidence="2 3" key="1">
    <citation type="submission" date="2015-01" db="EMBL/GenBank/DDBJ databases">
        <title>The Genome Sequence of Ochroconis gallopava CBS43764.</title>
        <authorList>
            <consortium name="The Broad Institute Genomics Platform"/>
            <person name="Cuomo C."/>
            <person name="de Hoog S."/>
            <person name="Gorbushina A."/>
            <person name="Stielow B."/>
            <person name="Teixiera M."/>
            <person name="Abouelleil A."/>
            <person name="Chapman S.B."/>
            <person name="Priest M."/>
            <person name="Young S.K."/>
            <person name="Wortman J."/>
            <person name="Nusbaum C."/>
            <person name="Birren B."/>
        </authorList>
    </citation>
    <scope>NUCLEOTIDE SEQUENCE [LARGE SCALE GENOMIC DNA]</scope>
    <source>
        <strain evidence="2 3">CBS 43764</strain>
    </source>
</reference>
<feature type="compositionally biased region" description="Basic and acidic residues" evidence="1">
    <location>
        <begin position="347"/>
        <end position="369"/>
    </location>
</feature>
<sequence length="375" mass="40405">MATYLQPRQPFAALDGSRLQALGSIKNRQNAIAIHEDPAAPPSKSVEVKSNKRAFLPDTLADEFDFENVDPNILASPSKKAKASDGTPLKASRASLTLTTTPPSSPAANRKAISLSVPASSNVTPISHSRGSPKHKRIGLLSKGRRASSSPFRRIDPPAFCASKVASLPFSIDAALSGTISSYKPAAPNTEAAASTKHMPKSWFFEIHEDTPEEEAANLMEHSASILDISSDDDTETKQRKLESEVGKENVPPPDWTVPASASVRRAAGSVVHKGIHSKLKAAQKEEKARAGDLMQDDRVALADMPREDFFPDGLDEKSVEIIPSDEHKLSGLSKETTFDFVAPSPEKNDEGSTVAETREEETLVRPDSPEEQPS</sequence>
<dbReference type="AlphaFoldDB" id="A0A0D2AKX6"/>
<feature type="compositionally biased region" description="Polar residues" evidence="1">
    <location>
        <begin position="117"/>
        <end position="130"/>
    </location>
</feature>
<protein>
    <recommendedName>
        <fullName evidence="4">Thymidylate kinase</fullName>
    </recommendedName>
</protein>
<feature type="region of interest" description="Disordered" evidence="1">
    <location>
        <begin position="326"/>
        <end position="375"/>
    </location>
</feature>
<name>A0A0D2AKX6_9PEZI</name>
<dbReference type="Proteomes" id="UP000053259">
    <property type="component" value="Unassembled WGS sequence"/>
</dbReference>
<dbReference type="HOGENOM" id="CLU_055842_0_0_1"/>
<organism evidence="2 3">
    <name type="scientific">Verruconis gallopava</name>
    <dbReference type="NCBI Taxonomy" id="253628"/>
    <lineage>
        <taxon>Eukaryota</taxon>
        <taxon>Fungi</taxon>
        <taxon>Dikarya</taxon>
        <taxon>Ascomycota</taxon>
        <taxon>Pezizomycotina</taxon>
        <taxon>Dothideomycetes</taxon>
        <taxon>Pleosporomycetidae</taxon>
        <taxon>Venturiales</taxon>
        <taxon>Sympoventuriaceae</taxon>
        <taxon>Verruconis</taxon>
    </lineage>
</organism>
<keyword evidence="3" id="KW-1185">Reference proteome</keyword>
<dbReference type="RefSeq" id="XP_016217064.1">
    <property type="nucleotide sequence ID" value="XM_016355048.1"/>
</dbReference>
<evidence type="ECO:0008006" key="4">
    <source>
        <dbReference type="Google" id="ProtNLM"/>
    </source>
</evidence>
<proteinExistence type="predicted"/>
<gene>
    <name evidence="2" type="ORF">PV09_02061</name>
</gene>
<feature type="compositionally biased region" description="Low complexity" evidence="1">
    <location>
        <begin position="91"/>
        <end position="108"/>
    </location>
</feature>